<sequence>MPPDEPLSSSPPPQAEVAARIPASTAARPVLSPLPPGTRRVVALIGGPLSFVKRVWERSHEEKTVLRVTVNGSKHNRYVRENGWYATCGSAPITFRK</sequence>
<organism evidence="1 2">
    <name type="scientific">Actinomadura keratinilytica</name>
    <dbReference type="NCBI Taxonomy" id="547461"/>
    <lineage>
        <taxon>Bacteria</taxon>
        <taxon>Bacillati</taxon>
        <taxon>Actinomycetota</taxon>
        <taxon>Actinomycetes</taxon>
        <taxon>Streptosporangiales</taxon>
        <taxon>Thermomonosporaceae</taxon>
        <taxon>Actinomadura</taxon>
    </lineage>
</organism>
<name>A0ABP7YVG4_9ACTN</name>
<protein>
    <submittedName>
        <fullName evidence="1">Uncharacterized protein</fullName>
    </submittedName>
</protein>
<proteinExistence type="predicted"/>
<keyword evidence="2" id="KW-1185">Reference proteome</keyword>
<evidence type="ECO:0000313" key="2">
    <source>
        <dbReference type="Proteomes" id="UP001500266"/>
    </source>
</evidence>
<accession>A0ABP7YVG4</accession>
<comment type="caution">
    <text evidence="1">The sequence shown here is derived from an EMBL/GenBank/DDBJ whole genome shotgun (WGS) entry which is preliminary data.</text>
</comment>
<dbReference type="Proteomes" id="UP001500266">
    <property type="component" value="Unassembled WGS sequence"/>
</dbReference>
<dbReference type="EMBL" id="BAABDO010000039">
    <property type="protein sequence ID" value="GAA4141982.1"/>
    <property type="molecule type" value="Genomic_DNA"/>
</dbReference>
<evidence type="ECO:0000313" key="1">
    <source>
        <dbReference type="EMBL" id="GAA4141982.1"/>
    </source>
</evidence>
<gene>
    <name evidence="1" type="ORF">GCM10022416_30520</name>
</gene>
<reference evidence="2" key="1">
    <citation type="journal article" date="2019" name="Int. J. Syst. Evol. Microbiol.">
        <title>The Global Catalogue of Microorganisms (GCM) 10K type strain sequencing project: providing services to taxonomists for standard genome sequencing and annotation.</title>
        <authorList>
            <consortium name="The Broad Institute Genomics Platform"/>
            <consortium name="The Broad Institute Genome Sequencing Center for Infectious Disease"/>
            <person name="Wu L."/>
            <person name="Ma J."/>
        </authorList>
    </citation>
    <scope>NUCLEOTIDE SEQUENCE [LARGE SCALE GENOMIC DNA]</scope>
    <source>
        <strain evidence="2">JCM 17316</strain>
    </source>
</reference>